<evidence type="ECO:0000313" key="2">
    <source>
        <dbReference type="EMBL" id="KAK3398011.1"/>
    </source>
</evidence>
<feature type="chain" id="PRO_5042251276" description="Small secreted protein" evidence="1">
    <location>
        <begin position="18"/>
        <end position="178"/>
    </location>
</feature>
<evidence type="ECO:0000313" key="3">
    <source>
        <dbReference type="Proteomes" id="UP001281003"/>
    </source>
</evidence>
<comment type="caution">
    <text evidence="2">The sequence shown here is derived from an EMBL/GenBank/DDBJ whole genome shotgun (WGS) entry which is preliminary data.</text>
</comment>
<dbReference type="AlphaFoldDB" id="A0AAE0PDJ4"/>
<dbReference type="Proteomes" id="UP001281003">
    <property type="component" value="Unassembled WGS sequence"/>
</dbReference>
<sequence>MQFKFAFVFTLLTSALAAPCALDTRDLSKRALSAQSYSQFSVSGGVGGNALAEVKAKFPIDENNLASVSAEDLAIIKAARKTAENAETKAGGFNEAIKAAGGTKTEAGKALQVGKIKNKVLKLKLFNLAMQIEQAQGKKDNSAKIAEETKKLNKNIELDKAAAGQKSTAVNFQGTSQL</sequence>
<dbReference type="PANTHER" id="PTHR38849">
    <property type="entry name" value="SMALL SECRETED PROTEIN"/>
    <property type="match status" value="1"/>
</dbReference>
<name>A0AAE0PDJ4_SORBR</name>
<proteinExistence type="predicted"/>
<feature type="signal peptide" evidence="1">
    <location>
        <begin position="1"/>
        <end position="17"/>
    </location>
</feature>
<keyword evidence="1" id="KW-0732">Signal</keyword>
<gene>
    <name evidence="2" type="ORF">B0T20DRAFT_238154</name>
</gene>
<organism evidence="2 3">
    <name type="scientific">Sordaria brevicollis</name>
    <dbReference type="NCBI Taxonomy" id="83679"/>
    <lineage>
        <taxon>Eukaryota</taxon>
        <taxon>Fungi</taxon>
        <taxon>Dikarya</taxon>
        <taxon>Ascomycota</taxon>
        <taxon>Pezizomycotina</taxon>
        <taxon>Sordariomycetes</taxon>
        <taxon>Sordariomycetidae</taxon>
        <taxon>Sordariales</taxon>
        <taxon>Sordariaceae</taxon>
        <taxon>Sordaria</taxon>
    </lineage>
</organism>
<dbReference type="EMBL" id="JAUTDP010000007">
    <property type="protein sequence ID" value="KAK3398011.1"/>
    <property type="molecule type" value="Genomic_DNA"/>
</dbReference>
<keyword evidence="3" id="KW-1185">Reference proteome</keyword>
<reference evidence="2" key="2">
    <citation type="submission" date="2023-07" db="EMBL/GenBank/DDBJ databases">
        <authorList>
            <consortium name="Lawrence Berkeley National Laboratory"/>
            <person name="Haridas S."/>
            <person name="Hensen N."/>
            <person name="Bonometti L."/>
            <person name="Westerberg I."/>
            <person name="Brannstrom I.O."/>
            <person name="Guillou S."/>
            <person name="Cros-Aarteil S."/>
            <person name="Calhoun S."/>
            <person name="Kuo A."/>
            <person name="Mondo S."/>
            <person name="Pangilinan J."/>
            <person name="Riley R."/>
            <person name="LaButti K."/>
            <person name="Andreopoulos B."/>
            <person name="Lipzen A."/>
            <person name="Chen C."/>
            <person name="Yanf M."/>
            <person name="Daum C."/>
            <person name="Ng V."/>
            <person name="Clum A."/>
            <person name="Steindorff A."/>
            <person name="Ohm R."/>
            <person name="Martin F."/>
            <person name="Silar P."/>
            <person name="Natvig D."/>
            <person name="Lalanne C."/>
            <person name="Gautier V."/>
            <person name="Ament-velasquez S.L."/>
            <person name="Kruys A."/>
            <person name="Hutchinson M.I."/>
            <person name="Powell A.J."/>
            <person name="Barry K."/>
            <person name="Miller A.N."/>
            <person name="Grigoriev I.V."/>
            <person name="Debuchy R."/>
            <person name="Gladieux P."/>
            <person name="Thoren M.H."/>
            <person name="Johannesson H."/>
        </authorList>
    </citation>
    <scope>NUCLEOTIDE SEQUENCE</scope>
    <source>
        <strain evidence="2">FGSC 1904</strain>
    </source>
</reference>
<evidence type="ECO:0008006" key="4">
    <source>
        <dbReference type="Google" id="ProtNLM"/>
    </source>
</evidence>
<evidence type="ECO:0000256" key="1">
    <source>
        <dbReference type="SAM" id="SignalP"/>
    </source>
</evidence>
<dbReference type="PANTHER" id="PTHR38849:SF1">
    <property type="entry name" value="SMALL SECRETED PROTEIN"/>
    <property type="match status" value="1"/>
</dbReference>
<protein>
    <recommendedName>
        <fullName evidence="4">Small secreted protein</fullName>
    </recommendedName>
</protein>
<reference evidence="2" key="1">
    <citation type="journal article" date="2023" name="Mol. Phylogenet. Evol.">
        <title>Genome-scale phylogeny and comparative genomics of the fungal order Sordariales.</title>
        <authorList>
            <person name="Hensen N."/>
            <person name="Bonometti L."/>
            <person name="Westerberg I."/>
            <person name="Brannstrom I.O."/>
            <person name="Guillou S."/>
            <person name="Cros-Aarteil S."/>
            <person name="Calhoun S."/>
            <person name="Haridas S."/>
            <person name="Kuo A."/>
            <person name="Mondo S."/>
            <person name="Pangilinan J."/>
            <person name="Riley R."/>
            <person name="LaButti K."/>
            <person name="Andreopoulos B."/>
            <person name="Lipzen A."/>
            <person name="Chen C."/>
            <person name="Yan M."/>
            <person name="Daum C."/>
            <person name="Ng V."/>
            <person name="Clum A."/>
            <person name="Steindorff A."/>
            <person name="Ohm R.A."/>
            <person name="Martin F."/>
            <person name="Silar P."/>
            <person name="Natvig D.O."/>
            <person name="Lalanne C."/>
            <person name="Gautier V."/>
            <person name="Ament-Velasquez S.L."/>
            <person name="Kruys A."/>
            <person name="Hutchinson M.I."/>
            <person name="Powell A.J."/>
            <person name="Barry K."/>
            <person name="Miller A.N."/>
            <person name="Grigoriev I.V."/>
            <person name="Debuchy R."/>
            <person name="Gladieux P."/>
            <person name="Hiltunen Thoren M."/>
            <person name="Johannesson H."/>
        </authorList>
    </citation>
    <scope>NUCLEOTIDE SEQUENCE</scope>
    <source>
        <strain evidence="2">FGSC 1904</strain>
    </source>
</reference>
<accession>A0AAE0PDJ4</accession>